<reference evidence="1 2" key="1">
    <citation type="submission" date="2024-06" db="EMBL/GenBank/DDBJ databases">
        <title>A chromosome level genome sequence of Diviner's sage (Salvia divinorum).</title>
        <authorList>
            <person name="Ford S.A."/>
            <person name="Ro D.-K."/>
            <person name="Ness R.W."/>
            <person name="Phillips M.A."/>
        </authorList>
    </citation>
    <scope>NUCLEOTIDE SEQUENCE [LARGE SCALE GENOMIC DNA]</scope>
    <source>
        <strain evidence="1">SAF-2024a</strain>
        <tissue evidence="1">Leaf</tissue>
    </source>
</reference>
<name>A0ABD1GZZ7_SALDI</name>
<evidence type="ECO:0000313" key="2">
    <source>
        <dbReference type="Proteomes" id="UP001567538"/>
    </source>
</evidence>
<evidence type="ECO:0000313" key="1">
    <source>
        <dbReference type="EMBL" id="KAL1549748.1"/>
    </source>
</evidence>
<organism evidence="1 2">
    <name type="scientific">Salvia divinorum</name>
    <name type="common">Maria pastora</name>
    <name type="synonym">Diviner's sage</name>
    <dbReference type="NCBI Taxonomy" id="28513"/>
    <lineage>
        <taxon>Eukaryota</taxon>
        <taxon>Viridiplantae</taxon>
        <taxon>Streptophyta</taxon>
        <taxon>Embryophyta</taxon>
        <taxon>Tracheophyta</taxon>
        <taxon>Spermatophyta</taxon>
        <taxon>Magnoliopsida</taxon>
        <taxon>eudicotyledons</taxon>
        <taxon>Gunneridae</taxon>
        <taxon>Pentapetalae</taxon>
        <taxon>asterids</taxon>
        <taxon>lamiids</taxon>
        <taxon>Lamiales</taxon>
        <taxon>Lamiaceae</taxon>
        <taxon>Nepetoideae</taxon>
        <taxon>Mentheae</taxon>
        <taxon>Salviinae</taxon>
        <taxon>Salvia</taxon>
        <taxon>Salvia subgen. Calosphace</taxon>
    </lineage>
</organism>
<dbReference type="EMBL" id="JBEAFC010000007">
    <property type="protein sequence ID" value="KAL1549748.1"/>
    <property type="molecule type" value="Genomic_DNA"/>
</dbReference>
<comment type="caution">
    <text evidence="1">The sequence shown here is derived from an EMBL/GenBank/DDBJ whole genome shotgun (WGS) entry which is preliminary data.</text>
</comment>
<dbReference type="PANTHER" id="PTHR34962:SF1">
    <property type="entry name" value="EMBRYO DEFECTIVE 1703-RELATED"/>
    <property type="match status" value="1"/>
</dbReference>
<dbReference type="PANTHER" id="PTHR34962">
    <property type="entry name" value="EMBRYO DEFECTIVE 1703-RELATED"/>
    <property type="match status" value="1"/>
</dbReference>
<accession>A0ABD1GZZ7</accession>
<sequence>MEKNFHEFEPIVDKIGAGFGDSYHRAKEKASRELGSETDLTQLKSDDAENKLTFFNGLDKKVEQENKKLLKLHEYLHSNIEKLDYGADILSCTVQMALACMILRRKSYLGLMLTTKPTVIEKGQLQLNVDQTLEEVDSRDWKQDLP</sequence>
<gene>
    <name evidence="1" type="ORF">AAHA92_17810</name>
</gene>
<protein>
    <submittedName>
        <fullName evidence="1">Uncharacterized protein</fullName>
    </submittedName>
</protein>
<dbReference type="AlphaFoldDB" id="A0ABD1GZZ7"/>
<proteinExistence type="predicted"/>
<keyword evidence="2" id="KW-1185">Reference proteome</keyword>
<dbReference type="Proteomes" id="UP001567538">
    <property type="component" value="Unassembled WGS sequence"/>
</dbReference>